<keyword evidence="2" id="KW-1185">Reference proteome</keyword>
<comment type="caution">
    <text evidence="1">The sequence shown here is derived from an EMBL/GenBank/DDBJ whole genome shotgun (WGS) entry which is preliminary data.</text>
</comment>
<gene>
    <name evidence="1" type="ORF">MONAX_5E001498</name>
</gene>
<feature type="non-terminal residue" evidence="1">
    <location>
        <position position="62"/>
    </location>
</feature>
<dbReference type="AlphaFoldDB" id="A0A5E4BVG3"/>
<dbReference type="EMBL" id="CABDUW010000687">
    <property type="protein sequence ID" value="VTJ73603.1"/>
    <property type="molecule type" value="Genomic_DNA"/>
</dbReference>
<name>A0A5E4BVG3_MARMO</name>
<reference evidence="1" key="1">
    <citation type="submission" date="2019-04" db="EMBL/GenBank/DDBJ databases">
        <authorList>
            <person name="Alioto T."/>
            <person name="Alioto T."/>
        </authorList>
    </citation>
    <scope>NUCLEOTIDE SEQUENCE [LARGE SCALE GENOMIC DNA]</scope>
</reference>
<dbReference type="Proteomes" id="UP000335636">
    <property type="component" value="Unassembled WGS sequence"/>
</dbReference>
<evidence type="ECO:0000313" key="2">
    <source>
        <dbReference type="Proteomes" id="UP000335636"/>
    </source>
</evidence>
<proteinExistence type="predicted"/>
<accession>A0A5E4BVG3</accession>
<protein>
    <submittedName>
        <fullName evidence="1">Uncharacterized protein</fullName>
    </submittedName>
</protein>
<sequence>MSATGANLVFGFREFEKQTKDQKQLVLEFNLTMMVYGGISRWRKCEMTQVRNHKGFSTWGLA</sequence>
<organism evidence="1 2">
    <name type="scientific">Marmota monax</name>
    <name type="common">Woodchuck</name>
    <dbReference type="NCBI Taxonomy" id="9995"/>
    <lineage>
        <taxon>Eukaryota</taxon>
        <taxon>Metazoa</taxon>
        <taxon>Chordata</taxon>
        <taxon>Craniata</taxon>
        <taxon>Vertebrata</taxon>
        <taxon>Euteleostomi</taxon>
        <taxon>Mammalia</taxon>
        <taxon>Eutheria</taxon>
        <taxon>Euarchontoglires</taxon>
        <taxon>Glires</taxon>
        <taxon>Rodentia</taxon>
        <taxon>Sciuromorpha</taxon>
        <taxon>Sciuridae</taxon>
        <taxon>Xerinae</taxon>
        <taxon>Marmotini</taxon>
        <taxon>Marmota</taxon>
    </lineage>
</organism>
<evidence type="ECO:0000313" key="1">
    <source>
        <dbReference type="EMBL" id="VTJ73603.1"/>
    </source>
</evidence>